<organism evidence="2 3">
    <name type="scientific">Nocardioides currus</name>
    <dbReference type="NCBI Taxonomy" id="2133958"/>
    <lineage>
        <taxon>Bacteria</taxon>
        <taxon>Bacillati</taxon>
        <taxon>Actinomycetota</taxon>
        <taxon>Actinomycetes</taxon>
        <taxon>Propionibacteriales</taxon>
        <taxon>Nocardioidaceae</taxon>
        <taxon>Nocardioides</taxon>
    </lineage>
</organism>
<dbReference type="EMBL" id="PYXZ01000006">
    <property type="protein sequence ID" value="PUA80308.1"/>
    <property type="molecule type" value="Genomic_DNA"/>
</dbReference>
<gene>
    <name evidence="2" type="ORF">C7S10_14330</name>
</gene>
<feature type="transmembrane region" description="Helical" evidence="1">
    <location>
        <begin position="42"/>
        <end position="64"/>
    </location>
</feature>
<evidence type="ECO:0008006" key="4">
    <source>
        <dbReference type="Google" id="ProtNLM"/>
    </source>
</evidence>
<dbReference type="Proteomes" id="UP000244867">
    <property type="component" value="Unassembled WGS sequence"/>
</dbReference>
<name>A0A2R7YVB3_9ACTN</name>
<feature type="transmembrane region" description="Helical" evidence="1">
    <location>
        <begin position="76"/>
        <end position="98"/>
    </location>
</feature>
<sequence length="147" mass="15204">MTTESKQDTRPGAAVLLGAAGAALVAGLLLAFVAWLAADAAAVRSVLVSTALVVLVIGFGVYVLDVVASIMPRATVLVALVTYAVQLVVLAAVVLGLARNGMMDDTLDRRWFGGAVAVTTLVWMVAQIIAAMRARIPVYDLPEAGAR</sequence>
<accession>A0A2R7YVB3</accession>
<keyword evidence="1" id="KW-0472">Membrane</keyword>
<evidence type="ECO:0000313" key="2">
    <source>
        <dbReference type="EMBL" id="PUA80308.1"/>
    </source>
</evidence>
<evidence type="ECO:0000313" key="3">
    <source>
        <dbReference type="Proteomes" id="UP000244867"/>
    </source>
</evidence>
<feature type="transmembrane region" description="Helical" evidence="1">
    <location>
        <begin position="12"/>
        <end position="36"/>
    </location>
</feature>
<dbReference type="AlphaFoldDB" id="A0A2R7YVB3"/>
<keyword evidence="1" id="KW-0812">Transmembrane</keyword>
<keyword evidence="1" id="KW-1133">Transmembrane helix</keyword>
<evidence type="ECO:0000256" key="1">
    <source>
        <dbReference type="SAM" id="Phobius"/>
    </source>
</evidence>
<proteinExistence type="predicted"/>
<keyword evidence="3" id="KW-1185">Reference proteome</keyword>
<comment type="caution">
    <text evidence="2">The sequence shown here is derived from an EMBL/GenBank/DDBJ whole genome shotgun (WGS) entry which is preliminary data.</text>
</comment>
<feature type="transmembrane region" description="Helical" evidence="1">
    <location>
        <begin position="110"/>
        <end position="132"/>
    </location>
</feature>
<dbReference type="RefSeq" id="WP_108345116.1">
    <property type="nucleotide sequence ID" value="NZ_PYXZ01000006.1"/>
</dbReference>
<dbReference type="OrthoDB" id="3784569at2"/>
<reference evidence="2 3" key="1">
    <citation type="submission" date="2018-03" db="EMBL/GenBank/DDBJ databases">
        <authorList>
            <person name="Keele B.F."/>
        </authorList>
    </citation>
    <scope>NUCLEOTIDE SEQUENCE [LARGE SCALE GENOMIC DNA]</scope>
    <source>
        <strain evidence="2 3">IB-3</strain>
    </source>
</reference>
<protein>
    <recommendedName>
        <fullName evidence="4">ATP synthase protein I</fullName>
    </recommendedName>
</protein>